<dbReference type="Proteomes" id="UP000004263">
    <property type="component" value="Unassembled WGS sequence"/>
</dbReference>
<evidence type="ECO:0000313" key="1">
    <source>
        <dbReference type="EMBL" id="EAT11315.1"/>
    </source>
</evidence>
<dbReference type="Pfam" id="PF12843">
    <property type="entry name" value="QSregVF_b"/>
    <property type="match status" value="1"/>
</dbReference>
<sequence length="77" mass="8844">MFQQQDLLDLANMKMPFGKYAGKALVDLPEEYLLWFQKKGFPQGRLGMLLGLCLEIKINGLEYILQPLKGKTRVVNE</sequence>
<comment type="caution">
    <text evidence="1">The sequence shown here is derived from an EMBL/GenBank/DDBJ whole genome shotgun (WGS) entry which is preliminary data.</text>
</comment>
<evidence type="ECO:0000313" key="2">
    <source>
        <dbReference type="Proteomes" id="UP000004263"/>
    </source>
</evidence>
<keyword evidence="2" id="KW-1185">Reference proteome</keyword>
<dbReference type="InterPro" id="IPR024530">
    <property type="entry name" value="QSregVF_b"/>
</dbReference>
<gene>
    <name evidence="1" type="ORF">RED65_12847</name>
</gene>
<protein>
    <recommendedName>
        <fullName evidence="3">Cytoplasmic protein</fullName>
    </recommendedName>
</protein>
<dbReference type="EMBL" id="AAQH01000019">
    <property type="protein sequence ID" value="EAT11315.1"/>
    <property type="molecule type" value="Genomic_DNA"/>
</dbReference>
<dbReference type="HOGENOM" id="CLU_176025_0_0_6"/>
<name>Q1MZF1_9GAMM</name>
<reference evidence="1 2" key="1">
    <citation type="submission" date="2006-03" db="EMBL/GenBank/DDBJ databases">
        <authorList>
            <person name="Pinhassi J."/>
            <person name="Pedros-Alio C."/>
            <person name="Ferriera S."/>
            <person name="Johnson J."/>
            <person name="Kravitz S."/>
            <person name="Halpern A."/>
            <person name="Remington K."/>
            <person name="Beeson K."/>
            <person name="Tran B."/>
            <person name="Rogers Y.-H."/>
            <person name="Friedman R."/>
            <person name="Venter J.C."/>
        </authorList>
    </citation>
    <scope>NUCLEOTIDE SEQUENCE [LARGE SCALE GENOMIC DNA]</scope>
    <source>
        <strain evidence="1 2">RED65</strain>
    </source>
</reference>
<organism evidence="1 2">
    <name type="scientific">Bermanella marisrubri</name>
    <dbReference type="NCBI Taxonomy" id="207949"/>
    <lineage>
        <taxon>Bacteria</taxon>
        <taxon>Pseudomonadati</taxon>
        <taxon>Pseudomonadota</taxon>
        <taxon>Gammaproteobacteria</taxon>
        <taxon>Oceanospirillales</taxon>
        <taxon>Oceanospirillaceae</taxon>
        <taxon>Bermanella</taxon>
    </lineage>
</organism>
<accession>Q1MZF1</accession>
<evidence type="ECO:0008006" key="3">
    <source>
        <dbReference type="Google" id="ProtNLM"/>
    </source>
</evidence>
<dbReference type="STRING" id="207949.RED65_12847"/>
<dbReference type="OrthoDB" id="9807855at2"/>
<proteinExistence type="predicted"/>
<dbReference type="RefSeq" id="WP_007018572.1">
    <property type="nucleotide sequence ID" value="NZ_CH724117.1"/>
</dbReference>
<dbReference type="AlphaFoldDB" id="Q1MZF1"/>